<proteinExistence type="predicted"/>
<dbReference type="Proteomes" id="UP000784294">
    <property type="component" value="Unassembled WGS sequence"/>
</dbReference>
<sequence length="243" mass="26016">MKIRLQPDIGPGGEPTTLYPVFRLKLDELFIRWFTDTITQRNLHNLLKELQCADDPATIPIPSGFLNSYNTDGSVETDFLDGVVGPMVASAYAAFGGAAVWDEANASRLPGLHHSNVSSMTGGAYHHTGVDQGVQRVWGLESGLSGAGVASGSLASPRPSTPPHFPQPPHHHNLHHQQQQQTQHQHSSKLFGLRSPRKIVSALNGLAQAKGVVNVSVRSGQPVTPVVTAAGTVMMISKPKGYN</sequence>
<organism evidence="2 3">
    <name type="scientific">Protopolystoma xenopodis</name>
    <dbReference type="NCBI Taxonomy" id="117903"/>
    <lineage>
        <taxon>Eukaryota</taxon>
        <taxon>Metazoa</taxon>
        <taxon>Spiralia</taxon>
        <taxon>Lophotrochozoa</taxon>
        <taxon>Platyhelminthes</taxon>
        <taxon>Monogenea</taxon>
        <taxon>Polyopisthocotylea</taxon>
        <taxon>Polystomatidea</taxon>
        <taxon>Polystomatidae</taxon>
        <taxon>Protopolystoma</taxon>
    </lineage>
</organism>
<gene>
    <name evidence="2" type="ORF">PXEA_LOCUS6399</name>
</gene>
<dbReference type="OrthoDB" id="6153140at2759"/>
<dbReference type="AlphaFoldDB" id="A0A448WJ35"/>
<comment type="caution">
    <text evidence="2">The sequence shown here is derived from an EMBL/GenBank/DDBJ whole genome shotgun (WGS) entry which is preliminary data.</text>
</comment>
<accession>A0A448WJ35</accession>
<feature type="compositionally biased region" description="Low complexity" evidence="1">
    <location>
        <begin position="176"/>
        <end position="185"/>
    </location>
</feature>
<reference evidence="2" key="1">
    <citation type="submission" date="2018-11" db="EMBL/GenBank/DDBJ databases">
        <authorList>
            <consortium name="Pathogen Informatics"/>
        </authorList>
    </citation>
    <scope>NUCLEOTIDE SEQUENCE</scope>
</reference>
<name>A0A448WJ35_9PLAT</name>
<keyword evidence="3" id="KW-1185">Reference proteome</keyword>
<protein>
    <submittedName>
        <fullName evidence="2">Uncharacterized protein</fullName>
    </submittedName>
</protein>
<evidence type="ECO:0000256" key="1">
    <source>
        <dbReference type="SAM" id="MobiDB-lite"/>
    </source>
</evidence>
<dbReference type="EMBL" id="CAAALY010016380">
    <property type="protein sequence ID" value="VEL12959.1"/>
    <property type="molecule type" value="Genomic_DNA"/>
</dbReference>
<evidence type="ECO:0000313" key="3">
    <source>
        <dbReference type="Proteomes" id="UP000784294"/>
    </source>
</evidence>
<feature type="compositionally biased region" description="Pro residues" evidence="1">
    <location>
        <begin position="159"/>
        <end position="168"/>
    </location>
</feature>
<evidence type="ECO:0000313" key="2">
    <source>
        <dbReference type="EMBL" id="VEL12959.1"/>
    </source>
</evidence>
<feature type="region of interest" description="Disordered" evidence="1">
    <location>
        <begin position="149"/>
        <end position="190"/>
    </location>
</feature>